<gene>
    <name evidence="1" type="ORF">DYU05_18495</name>
</gene>
<reference evidence="1 2" key="1">
    <citation type="submission" date="2018-08" db="EMBL/GenBank/DDBJ databases">
        <title>Mucilaginibacter terrae sp. nov., isolated from manganese diggings.</title>
        <authorList>
            <person name="Huang Y."/>
            <person name="Zhou Z."/>
        </authorList>
    </citation>
    <scope>NUCLEOTIDE SEQUENCE [LARGE SCALE GENOMIC DNA]</scope>
    <source>
        <strain evidence="1 2">ZH6</strain>
    </source>
</reference>
<proteinExistence type="predicted"/>
<keyword evidence="2" id="KW-1185">Reference proteome</keyword>
<comment type="caution">
    <text evidence="1">The sequence shown here is derived from an EMBL/GenBank/DDBJ whole genome shotgun (WGS) entry which is preliminary data.</text>
</comment>
<accession>A0A3E2NLF9</accession>
<dbReference type="AlphaFoldDB" id="A0A3E2NLF9"/>
<dbReference type="OrthoDB" id="798213at2"/>
<evidence type="ECO:0000313" key="2">
    <source>
        <dbReference type="Proteomes" id="UP000260823"/>
    </source>
</evidence>
<dbReference type="EMBL" id="QWDE01000004">
    <property type="protein sequence ID" value="RFZ81812.1"/>
    <property type="molecule type" value="Genomic_DNA"/>
</dbReference>
<dbReference type="RefSeq" id="WP_117384632.1">
    <property type="nucleotide sequence ID" value="NZ_QWDE01000004.1"/>
</dbReference>
<name>A0A3E2NLF9_9SPHI</name>
<protein>
    <submittedName>
        <fullName evidence="1">Uncharacterized protein</fullName>
    </submittedName>
</protein>
<evidence type="ECO:0000313" key="1">
    <source>
        <dbReference type="EMBL" id="RFZ81812.1"/>
    </source>
</evidence>
<organism evidence="1 2">
    <name type="scientific">Mucilaginibacter terrenus</name>
    <dbReference type="NCBI Taxonomy" id="2482727"/>
    <lineage>
        <taxon>Bacteria</taxon>
        <taxon>Pseudomonadati</taxon>
        <taxon>Bacteroidota</taxon>
        <taxon>Sphingobacteriia</taxon>
        <taxon>Sphingobacteriales</taxon>
        <taxon>Sphingobacteriaceae</taxon>
        <taxon>Mucilaginibacter</taxon>
    </lineage>
</organism>
<dbReference type="Proteomes" id="UP000260823">
    <property type="component" value="Unassembled WGS sequence"/>
</dbReference>
<sequence length="147" mass="17175">MKNKPFVVAAMLFLTTVSFSRCDYYSNLLKVHNKSKERIAVLYSNRENPENVNNVEFYIDDYNSIPPDYTKAFDIPGKNDAWHQYIEQTPRKALFIYIFSVDKIKLYGGQVMPDIIRAHEYLAVLKYSEEDLIKNNWVVAYNGTTSQ</sequence>